<name>A0ABT3HUE3_9FLAO</name>
<dbReference type="Proteomes" id="UP001163731">
    <property type="component" value="Unassembled WGS sequence"/>
</dbReference>
<accession>A0ABT3HUE3</accession>
<evidence type="ECO:0000313" key="2">
    <source>
        <dbReference type="Proteomes" id="UP001163731"/>
    </source>
</evidence>
<dbReference type="EMBL" id="JAPDHW010000002">
    <property type="protein sequence ID" value="MCW3167415.1"/>
    <property type="molecule type" value="Genomic_DNA"/>
</dbReference>
<gene>
    <name evidence="1" type="ORF">OMO38_02635</name>
</gene>
<proteinExistence type="predicted"/>
<evidence type="ECO:0000313" key="1">
    <source>
        <dbReference type="EMBL" id="MCW3167415.1"/>
    </source>
</evidence>
<organism evidence="1 2">
    <name type="scientific">Chryseobacterium kimseyorum</name>
    <dbReference type="NCBI Taxonomy" id="2984028"/>
    <lineage>
        <taxon>Bacteria</taxon>
        <taxon>Pseudomonadati</taxon>
        <taxon>Bacteroidota</taxon>
        <taxon>Flavobacteriia</taxon>
        <taxon>Flavobacteriales</taxon>
        <taxon>Weeksellaceae</taxon>
        <taxon>Chryseobacterium group</taxon>
        <taxon>Chryseobacterium</taxon>
    </lineage>
</organism>
<keyword evidence="2" id="KW-1185">Reference proteome</keyword>
<reference evidence="1" key="1">
    <citation type="submission" date="2022-10" db="EMBL/GenBank/DDBJ databases">
        <title>Chryseobacterium babae sp. nov. isolated from the gut of the beetle Oryctes rhinoceros, and Chryseobacterium kimseyorum sp. nov., isolated from a stick insect rearing cage.</title>
        <authorList>
            <person name="Shelomi M."/>
            <person name="Han C.-J."/>
            <person name="Chen W.-M."/>
            <person name="Chen H.-K."/>
            <person name="Liaw S.-J."/>
            <person name="Muhle E."/>
            <person name="Clermont D."/>
        </authorList>
    </citation>
    <scope>NUCLEOTIDE SEQUENCE</scope>
    <source>
        <strain evidence="1">09-1422</strain>
    </source>
</reference>
<sequence length="251" mass="28706">MRILKFIFAAVISVFVTSCQKKKSEMNENNRETEDSLQVYNNISDTLQPIVFSTEIPAHIEKQYAGKINSLLSKHPNLVEKFSVDGKSFIDLVEKYTFYSYVKFYFIQDSKDSKMNLGVTFSKNNDYKDISSDEKYILENNKFTNEPDLQSKIAIYKSSLATQATFNGKPATECVIYRYGDVAEYINKRKKYGKGIAKIDFSSVYFFKVKDLDGSDYNVDSKNYDRISFAVHAVYNDGSVDLGYDAGDLKP</sequence>
<dbReference type="PROSITE" id="PS51257">
    <property type="entry name" value="PROKAR_LIPOPROTEIN"/>
    <property type="match status" value="1"/>
</dbReference>
<evidence type="ECO:0008006" key="3">
    <source>
        <dbReference type="Google" id="ProtNLM"/>
    </source>
</evidence>
<dbReference type="RefSeq" id="WP_264748702.1">
    <property type="nucleotide sequence ID" value="NZ_JAPDHW010000002.1"/>
</dbReference>
<protein>
    <recommendedName>
        <fullName evidence="3">Lipoprotein</fullName>
    </recommendedName>
</protein>
<comment type="caution">
    <text evidence="1">The sequence shown here is derived from an EMBL/GenBank/DDBJ whole genome shotgun (WGS) entry which is preliminary data.</text>
</comment>